<dbReference type="AlphaFoldDB" id="Q12KU2"/>
<organism evidence="1 2">
    <name type="scientific">Shewanella denitrificans (strain OS217 / ATCC BAA-1090 / DSM 15013)</name>
    <dbReference type="NCBI Taxonomy" id="318161"/>
    <lineage>
        <taxon>Bacteria</taxon>
        <taxon>Pseudomonadati</taxon>
        <taxon>Pseudomonadota</taxon>
        <taxon>Gammaproteobacteria</taxon>
        <taxon>Alteromonadales</taxon>
        <taxon>Shewanellaceae</taxon>
        <taxon>Shewanella</taxon>
    </lineage>
</organism>
<name>Q12KU2_SHEDO</name>
<proteinExistence type="predicted"/>
<dbReference type="OrthoDB" id="9800680at2"/>
<sequence>MIDGIVITRLKRILNEKGDIYHALKNSDESFSSFGEAYFSSVHLDDIKGWKKHTKMILNLVVPVGSIRFVFYDDRYESNSYGEYVDVIASPDNYVRLTVPAGVWVAFQGVGSGLNLLLNIASIEHDPSESISEALSYIPYKW</sequence>
<dbReference type="Gene3D" id="2.60.120.10">
    <property type="entry name" value="Jelly Rolls"/>
    <property type="match status" value="1"/>
</dbReference>
<dbReference type="HOGENOM" id="CLU_090940_3_0_6"/>
<dbReference type="RefSeq" id="WP_011497085.1">
    <property type="nucleotide sequence ID" value="NC_007954.1"/>
</dbReference>
<reference evidence="1 2" key="1">
    <citation type="submission" date="2006-03" db="EMBL/GenBank/DDBJ databases">
        <title>Complete sequence of Shewanella denitrificans OS217.</title>
        <authorList>
            <consortium name="US DOE Joint Genome Institute"/>
            <person name="Copeland A."/>
            <person name="Lucas S."/>
            <person name="Lapidus A."/>
            <person name="Barry K."/>
            <person name="Detter J.C."/>
            <person name="Glavina del Rio T."/>
            <person name="Hammon N."/>
            <person name="Israni S."/>
            <person name="Dalin E."/>
            <person name="Tice H."/>
            <person name="Pitluck S."/>
            <person name="Brettin T."/>
            <person name="Bruce D."/>
            <person name="Han C."/>
            <person name="Tapia R."/>
            <person name="Gilna P."/>
            <person name="Kiss H."/>
            <person name="Schmutz J."/>
            <person name="Larimer F."/>
            <person name="Land M."/>
            <person name="Hauser L."/>
            <person name="Kyrpides N."/>
            <person name="Lykidis A."/>
            <person name="Richardson P."/>
        </authorList>
    </citation>
    <scope>NUCLEOTIDE SEQUENCE [LARGE SCALE GENOMIC DNA]</scope>
    <source>
        <strain evidence="2">OS217 / ATCC BAA-1090 / DSM 15013</strain>
    </source>
</reference>
<accession>Q12KU2</accession>
<evidence type="ECO:0000313" key="1">
    <source>
        <dbReference type="EMBL" id="ABE55934.1"/>
    </source>
</evidence>
<dbReference type="InterPro" id="IPR011051">
    <property type="entry name" value="RmlC_Cupin_sf"/>
</dbReference>
<protein>
    <recommendedName>
        <fullName evidence="3">dTDP-4-dehydrorhamnose 3,5-epimerase</fullName>
    </recommendedName>
</protein>
<dbReference type="eggNOG" id="COG1898">
    <property type="taxonomic scope" value="Bacteria"/>
</dbReference>
<gene>
    <name evidence="1" type="ordered locus">Sden_2655</name>
</gene>
<dbReference type="EMBL" id="CP000302">
    <property type="protein sequence ID" value="ABE55934.1"/>
    <property type="molecule type" value="Genomic_DNA"/>
</dbReference>
<dbReference type="InterPro" id="IPR014710">
    <property type="entry name" value="RmlC-like_jellyroll"/>
</dbReference>
<dbReference type="SUPFAM" id="SSF51182">
    <property type="entry name" value="RmlC-like cupins"/>
    <property type="match status" value="1"/>
</dbReference>
<dbReference type="KEGG" id="sdn:Sden_2655"/>
<keyword evidence="2" id="KW-1185">Reference proteome</keyword>
<dbReference type="Proteomes" id="UP000001982">
    <property type="component" value="Chromosome"/>
</dbReference>
<evidence type="ECO:0000313" key="2">
    <source>
        <dbReference type="Proteomes" id="UP000001982"/>
    </source>
</evidence>
<evidence type="ECO:0008006" key="3">
    <source>
        <dbReference type="Google" id="ProtNLM"/>
    </source>
</evidence>
<dbReference type="STRING" id="318161.Sden_2655"/>